<evidence type="ECO:0000313" key="1">
    <source>
        <dbReference type="EMBL" id="KIH43403.1"/>
    </source>
</evidence>
<dbReference type="Proteomes" id="UP000054047">
    <property type="component" value="Unassembled WGS sequence"/>
</dbReference>
<protein>
    <submittedName>
        <fullName evidence="1">Uncharacterized protein</fullName>
    </submittedName>
</protein>
<name>A0A0C2BI29_9BILA</name>
<dbReference type="OrthoDB" id="5865047at2759"/>
<reference evidence="1 2" key="1">
    <citation type="submission" date="2013-12" db="EMBL/GenBank/DDBJ databases">
        <title>Draft genome of the parsitic nematode Ancylostoma duodenale.</title>
        <authorList>
            <person name="Mitreva M."/>
        </authorList>
    </citation>
    <scope>NUCLEOTIDE SEQUENCE [LARGE SCALE GENOMIC DNA]</scope>
    <source>
        <strain evidence="1 2">Zhejiang</strain>
    </source>
</reference>
<accession>A0A0C2BI29</accession>
<dbReference type="EMBL" id="KN786162">
    <property type="protein sequence ID" value="KIH43403.1"/>
    <property type="molecule type" value="Genomic_DNA"/>
</dbReference>
<dbReference type="AlphaFoldDB" id="A0A0C2BI29"/>
<evidence type="ECO:0000313" key="2">
    <source>
        <dbReference type="Proteomes" id="UP000054047"/>
    </source>
</evidence>
<organism evidence="1 2">
    <name type="scientific">Ancylostoma duodenale</name>
    <dbReference type="NCBI Taxonomy" id="51022"/>
    <lineage>
        <taxon>Eukaryota</taxon>
        <taxon>Metazoa</taxon>
        <taxon>Ecdysozoa</taxon>
        <taxon>Nematoda</taxon>
        <taxon>Chromadorea</taxon>
        <taxon>Rhabditida</taxon>
        <taxon>Rhabditina</taxon>
        <taxon>Rhabditomorpha</taxon>
        <taxon>Strongyloidea</taxon>
        <taxon>Ancylostomatidae</taxon>
        <taxon>Ancylostomatinae</taxon>
        <taxon>Ancylostoma</taxon>
    </lineage>
</organism>
<feature type="non-terminal residue" evidence="1">
    <location>
        <position position="88"/>
    </location>
</feature>
<proteinExistence type="predicted"/>
<sequence length="88" mass="10086">MHLRSVGITLEEMSLTRSGQAGLRYNPSISSSLQRDIVSWLDMREQPELEANNIYIIPDNVYQTIEVIESHLNQRKFLIAKPTAECPE</sequence>
<gene>
    <name evidence="1" type="ORF">ANCDUO_26590</name>
</gene>
<keyword evidence="2" id="KW-1185">Reference proteome</keyword>